<feature type="transmembrane region" description="Helical" evidence="1">
    <location>
        <begin position="217"/>
        <end position="237"/>
    </location>
</feature>
<dbReference type="PANTHER" id="PTHR38457">
    <property type="entry name" value="REGULATOR ABRB-RELATED"/>
    <property type="match status" value="1"/>
</dbReference>
<keyword evidence="1" id="KW-0472">Membrane</keyword>
<proteinExistence type="predicted"/>
<dbReference type="Proteomes" id="UP000003704">
    <property type="component" value="Unassembled WGS sequence"/>
</dbReference>
<comment type="caution">
    <text evidence="2">The sequence shown here is derived from an EMBL/GenBank/DDBJ whole genome shotgun (WGS) entry which is preliminary data.</text>
</comment>
<dbReference type="OrthoDB" id="8527964at2"/>
<feature type="transmembrane region" description="Helical" evidence="1">
    <location>
        <begin position="156"/>
        <end position="174"/>
    </location>
</feature>
<sequence>MSSSCAAPEPDAAWRILTTLLVGLAAGGLFTLLHSPLPWMLGPLLVTATLNVGFDRRLGLPMPLRSAGQWAIGTAVGLYFSLEVLRELLHLWPWLLIAVAFSLAISAAGGALLSRLSGVDRATGFFSVAIGGAVEMTNQAERSGARVDRVAAAQSLRVVIVVVGLPYVFFMSGAHGSDPDTHLLGAAALGVDAGRLLLMLAATVPSGLLLQALRVPNAWTLGPLAAVAAMAVAGVPLSALPPVVVGAGQLLLGCALGGRFSPDFLRAAPRFMACVSVTSLLIVAVCALFAGLVASATGASWPTMILATAPGGIAEMSLTAKLLHLGVPVVAAFQLVRLIALVLLAGPAYRLYGRRIQARGGP</sequence>
<dbReference type="GO" id="GO:0016020">
    <property type="term" value="C:membrane"/>
    <property type="evidence" value="ECO:0007669"/>
    <property type="project" value="InterPro"/>
</dbReference>
<feature type="transmembrane region" description="Helical" evidence="1">
    <location>
        <begin position="12"/>
        <end position="31"/>
    </location>
</feature>
<reference evidence="2 3" key="1">
    <citation type="journal article" date="2012" name="J. Bacteriol.">
        <title>Genome Sequence of n-Alkane-Degrading Hydrocarboniphaga effusa Strain AP103T (ATCC BAA-332T).</title>
        <authorList>
            <person name="Chang H.K."/>
            <person name="Zylstra G.J."/>
            <person name="Chae J.C."/>
        </authorList>
    </citation>
    <scope>NUCLEOTIDE SEQUENCE [LARGE SCALE GENOMIC DNA]</scope>
    <source>
        <strain evidence="2 3">AP103</strain>
    </source>
</reference>
<dbReference type="EMBL" id="AKGD01000001">
    <property type="protein sequence ID" value="EIT71415.1"/>
    <property type="molecule type" value="Genomic_DNA"/>
</dbReference>
<dbReference type="RefSeq" id="WP_007184501.1">
    <property type="nucleotide sequence ID" value="NZ_AKGD01000001.1"/>
</dbReference>
<evidence type="ECO:0000313" key="2">
    <source>
        <dbReference type="EMBL" id="EIT71415.1"/>
    </source>
</evidence>
<evidence type="ECO:0000256" key="1">
    <source>
        <dbReference type="SAM" id="Phobius"/>
    </source>
</evidence>
<feature type="transmembrane region" description="Helical" evidence="1">
    <location>
        <begin position="91"/>
        <end position="113"/>
    </location>
</feature>
<feature type="transmembrane region" description="Helical" evidence="1">
    <location>
        <begin position="325"/>
        <end position="349"/>
    </location>
</feature>
<keyword evidence="3" id="KW-1185">Reference proteome</keyword>
<dbReference type="NCBIfam" id="TIGR03082">
    <property type="entry name" value="Gneg_AbrB_dup"/>
    <property type="match status" value="2"/>
</dbReference>
<dbReference type="PIRSF" id="PIRSF038991">
    <property type="entry name" value="Protein_AbrB"/>
    <property type="match status" value="1"/>
</dbReference>
<gene>
    <name evidence="2" type="ORF">WQQ_15520</name>
</gene>
<evidence type="ECO:0008006" key="4">
    <source>
        <dbReference type="Google" id="ProtNLM"/>
    </source>
</evidence>
<dbReference type="InterPro" id="IPR007820">
    <property type="entry name" value="AbrB_fam"/>
</dbReference>
<name>I8TBY3_9GAMM</name>
<dbReference type="InterPro" id="IPR017516">
    <property type="entry name" value="AbrB_dup"/>
</dbReference>
<keyword evidence="1" id="KW-0812">Transmembrane</keyword>
<dbReference type="STRING" id="1172194.WQQ_15520"/>
<feature type="transmembrane region" description="Helical" evidence="1">
    <location>
        <begin position="186"/>
        <end position="210"/>
    </location>
</feature>
<dbReference type="PANTHER" id="PTHR38457:SF1">
    <property type="entry name" value="REGULATOR ABRB-RELATED"/>
    <property type="match status" value="1"/>
</dbReference>
<accession>I8TBY3</accession>
<feature type="transmembrane region" description="Helical" evidence="1">
    <location>
        <begin position="243"/>
        <end position="260"/>
    </location>
</feature>
<protein>
    <recommendedName>
        <fullName evidence="4">Ammonia monooxygenase</fullName>
    </recommendedName>
</protein>
<keyword evidence="1" id="KW-1133">Transmembrane helix</keyword>
<feature type="transmembrane region" description="Helical" evidence="1">
    <location>
        <begin position="272"/>
        <end position="294"/>
    </location>
</feature>
<dbReference type="GO" id="GO:0010468">
    <property type="term" value="P:regulation of gene expression"/>
    <property type="evidence" value="ECO:0007669"/>
    <property type="project" value="InterPro"/>
</dbReference>
<dbReference type="PATRIC" id="fig|1172194.4.peg.1495"/>
<dbReference type="AlphaFoldDB" id="I8TBY3"/>
<organism evidence="2 3">
    <name type="scientific">Hydrocarboniphaga effusa AP103</name>
    <dbReference type="NCBI Taxonomy" id="1172194"/>
    <lineage>
        <taxon>Bacteria</taxon>
        <taxon>Pseudomonadati</taxon>
        <taxon>Pseudomonadota</taxon>
        <taxon>Gammaproteobacteria</taxon>
        <taxon>Nevskiales</taxon>
        <taxon>Nevskiaceae</taxon>
        <taxon>Hydrocarboniphaga</taxon>
    </lineage>
</organism>
<dbReference type="Pfam" id="PF05145">
    <property type="entry name" value="AbrB"/>
    <property type="match status" value="1"/>
</dbReference>
<evidence type="ECO:0000313" key="3">
    <source>
        <dbReference type="Proteomes" id="UP000003704"/>
    </source>
</evidence>